<sequence length="61" mass="6906">MSTVAKEKLGCLEKVTPEFVMMDFSRGKVTFTMTGVARVAEEIPADQRESWIISYRRPLAP</sequence>
<name>A0A450YF49_9GAMM</name>
<proteinExistence type="predicted"/>
<protein>
    <submittedName>
        <fullName evidence="1">Uncharacterized protein</fullName>
    </submittedName>
</protein>
<evidence type="ECO:0000313" key="2">
    <source>
        <dbReference type="EMBL" id="VFK45234.1"/>
    </source>
</evidence>
<dbReference type="EMBL" id="CAADFU010000050">
    <property type="protein sequence ID" value="VFK45234.1"/>
    <property type="molecule type" value="Genomic_DNA"/>
</dbReference>
<reference evidence="1" key="1">
    <citation type="submission" date="2019-02" db="EMBL/GenBank/DDBJ databases">
        <authorList>
            <person name="Gruber-Vodicka R. H."/>
            <person name="Seah K. B. B."/>
        </authorList>
    </citation>
    <scope>NUCLEOTIDE SEQUENCE</scope>
    <source>
        <strain evidence="2">BECK_S1320</strain>
        <strain evidence="1">BECK_S1321</strain>
    </source>
</reference>
<accession>A0A450YF49</accession>
<evidence type="ECO:0000313" key="1">
    <source>
        <dbReference type="EMBL" id="VFK40103.1"/>
    </source>
</evidence>
<organism evidence="1">
    <name type="scientific">Candidatus Kentrum sp. SD</name>
    <dbReference type="NCBI Taxonomy" id="2126332"/>
    <lineage>
        <taxon>Bacteria</taxon>
        <taxon>Pseudomonadati</taxon>
        <taxon>Pseudomonadota</taxon>
        <taxon>Gammaproteobacteria</taxon>
        <taxon>Candidatus Kentrum</taxon>
    </lineage>
</organism>
<dbReference type="AlphaFoldDB" id="A0A450YF49"/>
<dbReference type="EMBL" id="CAADFR010000052">
    <property type="protein sequence ID" value="VFK40103.1"/>
    <property type="molecule type" value="Genomic_DNA"/>
</dbReference>
<gene>
    <name evidence="2" type="ORF">BECKSD772E_GA0070983_105016</name>
    <name evidence="1" type="ORF">BECKSD772F_GA0070984_105216</name>
</gene>